<comment type="caution">
    <text evidence="2">The sequence shown here is derived from an EMBL/GenBank/DDBJ whole genome shotgun (WGS) entry which is preliminary data.</text>
</comment>
<dbReference type="SUPFAM" id="SSF81321">
    <property type="entry name" value="Family A G protein-coupled receptor-like"/>
    <property type="match status" value="1"/>
</dbReference>
<dbReference type="AlphaFoldDB" id="A0A8S3YZ82"/>
<dbReference type="EMBL" id="CAJHNH020001209">
    <property type="protein sequence ID" value="CAG5122009.1"/>
    <property type="molecule type" value="Genomic_DNA"/>
</dbReference>
<feature type="non-terminal residue" evidence="2">
    <location>
        <position position="1"/>
    </location>
</feature>
<keyword evidence="1" id="KW-0472">Membrane</keyword>
<evidence type="ECO:0000313" key="3">
    <source>
        <dbReference type="Proteomes" id="UP000678393"/>
    </source>
</evidence>
<feature type="non-terminal residue" evidence="2">
    <location>
        <position position="83"/>
    </location>
</feature>
<gene>
    <name evidence="2" type="ORF">CUNI_LOCUS7567</name>
</gene>
<organism evidence="2 3">
    <name type="scientific">Candidula unifasciata</name>
    <dbReference type="NCBI Taxonomy" id="100452"/>
    <lineage>
        <taxon>Eukaryota</taxon>
        <taxon>Metazoa</taxon>
        <taxon>Spiralia</taxon>
        <taxon>Lophotrochozoa</taxon>
        <taxon>Mollusca</taxon>
        <taxon>Gastropoda</taxon>
        <taxon>Heterobranchia</taxon>
        <taxon>Euthyneura</taxon>
        <taxon>Panpulmonata</taxon>
        <taxon>Eupulmonata</taxon>
        <taxon>Stylommatophora</taxon>
        <taxon>Helicina</taxon>
        <taxon>Helicoidea</taxon>
        <taxon>Geomitridae</taxon>
        <taxon>Candidula</taxon>
    </lineage>
</organism>
<proteinExistence type="predicted"/>
<keyword evidence="1" id="KW-1133">Transmembrane helix</keyword>
<keyword evidence="3" id="KW-1185">Reference proteome</keyword>
<sequence>MENTNISSGSLVYVTGNVTASANGVPDSAFVVFAVILTVIWIFGTYFNLVCMFVFLTNRELRTHTNKFIFALNTCDFLICSIG</sequence>
<reference evidence="2" key="1">
    <citation type="submission" date="2021-04" db="EMBL/GenBank/DDBJ databases">
        <authorList>
            <consortium name="Molecular Ecology Group"/>
        </authorList>
    </citation>
    <scope>NUCLEOTIDE SEQUENCE</scope>
</reference>
<name>A0A8S3YZ82_9EUPU</name>
<keyword evidence="1" id="KW-0812">Transmembrane</keyword>
<protein>
    <submittedName>
        <fullName evidence="2">Uncharacterized protein</fullName>
    </submittedName>
</protein>
<accession>A0A8S3YZ82</accession>
<dbReference type="Gene3D" id="1.20.1070.10">
    <property type="entry name" value="Rhodopsin 7-helix transmembrane proteins"/>
    <property type="match status" value="1"/>
</dbReference>
<evidence type="ECO:0000313" key="2">
    <source>
        <dbReference type="EMBL" id="CAG5122009.1"/>
    </source>
</evidence>
<evidence type="ECO:0000256" key="1">
    <source>
        <dbReference type="SAM" id="Phobius"/>
    </source>
</evidence>
<feature type="transmembrane region" description="Helical" evidence="1">
    <location>
        <begin position="30"/>
        <end position="56"/>
    </location>
</feature>
<dbReference type="Proteomes" id="UP000678393">
    <property type="component" value="Unassembled WGS sequence"/>
</dbReference>